<gene>
    <name evidence="2" type="ORF">IV88_GL001634</name>
</gene>
<accession>A0A0R2NK01</accession>
<protein>
    <recommendedName>
        <fullName evidence="4">Chromosome segregation protein SMC</fullName>
    </recommendedName>
</protein>
<sequence>MAKDKKKKRFRWLRTAIGTWLGYKSITYVINHPHLVRDLKQSITDYINAIQSFAASVSSLKSNTANLRNQLDKTQKTMEEINTSVEHFQYKLEPRLARINELEEHIQKELNSIGSPTNVKK</sequence>
<dbReference type="Proteomes" id="UP000051249">
    <property type="component" value="Unassembled WGS sequence"/>
</dbReference>
<dbReference type="OrthoDB" id="2297036at2"/>
<keyword evidence="1" id="KW-0175">Coiled coil</keyword>
<dbReference type="EMBL" id="JQCQ01000007">
    <property type="protein sequence ID" value="KRO25676.1"/>
    <property type="molecule type" value="Genomic_DNA"/>
</dbReference>
<evidence type="ECO:0000313" key="2">
    <source>
        <dbReference type="EMBL" id="KRO25676.1"/>
    </source>
</evidence>
<dbReference type="PATRIC" id="fig|480391.4.peg.1664"/>
<evidence type="ECO:0008006" key="4">
    <source>
        <dbReference type="Google" id="ProtNLM"/>
    </source>
</evidence>
<feature type="coiled-coil region" evidence="1">
    <location>
        <begin position="57"/>
        <end position="84"/>
    </location>
</feature>
<evidence type="ECO:0000313" key="3">
    <source>
        <dbReference type="Proteomes" id="UP000051249"/>
    </source>
</evidence>
<name>A0A0R2NK01_9LACO</name>
<reference evidence="2 3" key="1">
    <citation type="journal article" date="2015" name="Genome Announc.">
        <title>Expanding the biotechnology potential of lactobacilli through comparative genomics of 213 strains and associated genera.</title>
        <authorList>
            <person name="Sun Z."/>
            <person name="Harris H.M."/>
            <person name="McCann A."/>
            <person name="Guo C."/>
            <person name="Argimon S."/>
            <person name="Zhang W."/>
            <person name="Yang X."/>
            <person name="Jeffery I.B."/>
            <person name="Cooney J.C."/>
            <person name="Kagawa T.F."/>
            <person name="Liu W."/>
            <person name="Song Y."/>
            <person name="Salvetti E."/>
            <person name="Wrobel A."/>
            <person name="Rasinkangas P."/>
            <person name="Parkhill J."/>
            <person name="Rea M.C."/>
            <person name="O'Sullivan O."/>
            <person name="Ritari J."/>
            <person name="Douillard F.P."/>
            <person name="Paul Ross R."/>
            <person name="Yang R."/>
            <person name="Briner A.E."/>
            <person name="Felis G.E."/>
            <person name="de Vos W.M."/>
            <person name="Barrangou R."/>
            <person name="Klaenhammer T.R."/>
            <person name="Caufield P.W."/>
            <person name="Cui Y."/>
            <person name="Zhang H."/>
            <person name="O'Toole P.W."/>
        </authorList>
    </citation>
    <scope>NUCLEOTIDE SEQUENCE [LARGE SCALE GENOMIC DNA]</scope>
    <source>
        <strain evidence="2 3">DSM 23026</strain>
    </source>
</reference>
<dbReference type="AlphaFoldDB" id="A0A0R2NK01"/>
<proteinExistence type="predicted"/>
<dbReference type="RefSeq" id="WP_057798547.1">
    <property type="nucleotide sequence ID" value="NZ_BJZZ01000007.1"/>
</dbReference>
<organism evidence="2 3">
    <name type="scientific">Pediococcus argentinicus</name>
    <dbReference type="NCBI Taxonomy" id="480391"/>
    <lineage>
        <taxon>Bacteria</taxon>
        <taxon>Bacillati</taxon>
        <taxon>Bacillota</taxon>
        <taxon>Bacilli</taxon>
        <taxon>Lactobacillales</taxon>
        <taxon>Lactobacillaceae</taxon>
        <taxon>Pediococcus</taxon>
    </lineage>
</organism>
<dbReference type="Gene3D" id="1.10.287.950">
    <property type="entry name" value="Methyl-accepting chemotaxis protein"/>
    <property type="match status" value="1"/>
</dbReference>
<keyword evidence="3" id="KW-1185">Reference proteome</keyword>
<comment type="caution">
    <text evidence="2">The sequence shown here is derived from an EMBL/GenBank/DDBJ whole genome shotgun (WGS) entry which is preliminary data.</text>
</comment>
<evidence type="ECO:0000256" key="1">
    <source>
        <dbReference type="SAM" id="Coils"/>
    </source>
</evidence>